<dbReference type="InterPro" id="IPR020904">
    <property type="entry name" value="Sc_DH/Rdtase_CS"/>
</dbReference>
<accession>A0AA38Y193</accession>
<evidence type="ECO:0000259" key="6">
    <source>
        <dbReference type="Pfam" id="PF01757"/>
    </source>
</evidence>
<keyword evidence="3" id="KW-1133">Transmembrane helix</keyword>
<reference evidence="7" key="1">
    <citation type="submission" date="2022-10" db="EMBL/GenBank/DDBJ databases">
        <title>Culturing micro-colonial fungi from biological soil crusts in the Mojave desert and describing Neophaeococcomyces mojavensis, and introducing the new genera and species Taxawa tesnikishii.</title>
        <authorList>
            <person name="Kurbessoian T."/>
            <person name="Stajich J.E."/>
        </authorList>
    </citation>
    <scope>NUCLEOTIDE SEQUENCE</scope>
    <source>
        <strain evidence="7">TK_35</strain>
    </source>
</reference>
<keyword evidence="3" id="KW-0472">Membrane</keyword>
<dbReference type="InterPro" id="IPR001296">
    <property type="entry name" value="Glyco_trans_1"/>
</dbReference>
<feature type="domain" description="Glycosyl transferase family 1" evidence="4">
    <location>
        <begin position="294"/>
        <end position="448"/>
    </location>
</feature>
<dbReference type="CDD" id="cd03809">
    <property type="entry name" value="GT4_MtfB-like"/>
    <property type="match status" value="1"/>
</dbReference>
<evidence type="ECO:0000259" key="5">
    <source>
        <dbReference type="Pfam" id="PF01370"/>
    </source>
</evidence>
<feature type="transmembrane region" description="Helical" evidence="3">
    <location>
        <begin position="1278"/>
        <end position="1299"/>
    </location>
</feature>
<dbReference type="Pfam" id="PF00534">
    <property type="entry name" value="Glycos_transf_1"/>
    <property type="match status" value="2"/>
</dbReference>
<dbReference type="InterPro" id="IPR036291">
    <property type="entry name" value="NAD(P)-bd_dom_sf"/>
</dbReference>
<feature type="transmembrane region" description="Helical" evidence="3">
    <location>
        <begin position="1499"/>
        <end position="1516"/>
    </location>
</feature>
<evidence type="ECO:0000256" key="3">
    <source>
        <dbReference type="SAM" id="Phobius"/>
    </source>
</evidence>
<feature type="transmembrane region" description="Helical" evidence="3">
    <location>
        <begin position="1475"/>
        <end position="1493"/>
    </location>
</feature>
<dbReference type="EMBL" id="JAPDRN010000054">
    <property type="protein sequence ID" value="KAJ9632732.1"/>
    <property type="molecule type" value="Genomic_DNA"/>
</dbReference>
<gene>
    <name evidence="7" type="ORF">H2204_007819</name>
</gene>
<dbReference type="Gene3D" id="3.40.50.2000">
    <property type="entry name" value="Glycogen Phosphorylase B"/>
    <property type="match status" value="2"/>
</dbReference>
<dbReference type="PROSITE" id="PS00061">
    <property type="entry name" value="ADH_SHORT"/>
    <property type="match status" value="1"/>
</dbReference>
<keyword evidence="3" id="KW-0812">Transmembrane</keyword>
<evidence type="ECO:0000259" key="4">
    <source>
        <dbReference type="Pfam" id="PF00534"/>
    </source>
</evidence>
<feature type="transmembrane region" description="Helical" evidence="3">
    <location>
        <begin position="1450"/>
        <end position="1468"/>
    </location>
</feature>
<proteinExistence type="predicted"/>
<feature type="domain" description="Glycosyl transferase family 1" evidence="4">
    <location>
        <begin position="818"/>
        <end position="963"/>
    </location>
</feature>
<feature type="transmembrane region" description="Helical" evidence="3">
    <location>
        <begin position="1630"/>
        <end position="1654"/>
    </location>
</feature>
<dbReference type="GO" id="GO:0016757">
    <property type="term" value="F:glycosyltransferase activity"/>
    <property type="evidence" value="ECO:0007669"/>
    <property type="project" value="UniProtKB-KW"/>
</dbReference>
<organism evidence="7">
    <name type="scientific">Knufia peltigerae</name>
    <dbReference type="NCBI Taxonomy" id="1002370"/>
    <lineage>
        <taxon>Eukaryota</taxon>
        <taxon>Fungi</taxon>
        <taxon>Dikarya</taxon>
        <taxon>Ascomycota</taxon>
        <taxon>Pezizomycotina</taxon>
        <taxon>Eurotiomycetes</taxon>
        <taxon>Chaetothyriomycetidae</taxon>
        <taxon>Chaetothyriales</taxon>
        <taxon>Trichomeriaceae</taxon>
        <taxon>Knufia</taxon>
    </lineage>
</organism>
<feature type="domain" description="Acyltransferase 3" evidence="6">
    <location>
        <begin position="1317"/>
        <end position="1651"/>
    </location>
</feature>
<dbReference type="PANTHER" id="PTHR46401">
    <property type="entry name" value="GLYCOSYLTRANSFERASE WBBK-RELATED"/>
    <property type="match status" value="1"/>
</dbReference>
<dbReference type="InterPro" id="IPR001509">
    <property type="entry name" value="Epimerase_deHydtase"/>
</dbReference>
<dbReference type="SUPFAM" id="SSF53756">
    <property type="entry name" value="UDP-Glycosyltransferase/glycogen phosphorylase"/>
    <property type="match status" value="2"/>
</dbReference>
<dbReference type="SUPFAM" id="SSF51735">
    <property type="entry name" value="NAD(P)-binding Rossmann-fold domains"/>
    <property type="match status" value="1"/>
</dbReference>
<comment type="caution">
    <text evidence="7">The sequence shown here is derived from an EMBL/GenBank/DDBJ whole genome shotgun (WGS) entry which is preliminary data.</text>
</comment>
<feature type="transmembrane region" description="Helical" evidence="3">
    <location>
        <begin position="1561"/>
        <end position="1579"/>
    </location>
</feature>
<dbReference type="Gene3D" id="3.40.50.720">
    <property type="entry name" value="NAD(P)-binding Rossmann-like Domain"/>
    <property type="match status" value="1"/>
</dbReference>
<feature type="transmembrane region" description="Helical" evidence="3">
    <location>
        <begin position="1528"/>
        <end position="1549"/>
    </location>
</feature>
<keyword evidence="2" id="KW-0808">Transferase</keyword>
<keyword evidence="1" id="KW-0328">Glycosyltransferase</keyword>
<name>A0AA38Y193_9EURO</name>
<evidence type="ECO:0000256" key="2">
    <source>
        <dbReference type="ARBA" id="ARBA00022679"/>
    </source>
</evidence>
<dbReference type="PANTHER" id="PTHR46401:SF2">
    <property type="entry name" value="GLYCOSYLTRANSFERASE WBBK-RELATED"/>
    <property type="match status" value="1"/>
</dbReference>
<evidence type="ECO:0000313" key="7">
    <source>
        <dbReference type="EMBL" id="KAJ9632732.1"/>
    </source>
</evidence>
<feature type="transmembrane region" description="Helical" evidence="3">
    <location>
        <begin position="1351"/>
        <end position="1369"/>
    </location>
</feature>
<dbReference type="Pfam" id="PF01370">
    <property type="entry name" value="Epimerase"/>
    <property type="match status" value="1"/>
</dbReference>
<dbReference type="GO" id="GO:0016747">
    <property type="term" value="F:acyltransferase activity, transferring groups other than amino-acyl groups"/>
    <property type="evidence" value="ECO:0007669"/>
    <property type="project" value="InterPro"/>
</dbReference>
<feature type="transmembrane region" description="Helical" evidence="3">
    <location>
        <begin position="1320"/>
        <end position="1339"/>
    </location>
</feature>
<feature type="transmembrane region" description="Helical" evidence="3">
    <location>
        <begin position="1390"/>
        <end position="1411"/>
    </location>
</feature>
<feature type="domain" description="NAD-dependent epimerase/dehydratase" evidence="5">
    <location>
        <begin position="998"/>
        <end position="1214"/>
    </location>
</feature>
<protein>
    <submittedName>
        <fullName evidence="7">Uncharacterized protein</fullName>
    </submittedName>
</protein>
<dbReference type="InterPro" id="IPR002656">
    <property type="entry name" value="Acyl_transf_3_dom"/>
</dbReference>
<dbReference type="Gene3D" id="3.90.25.10">
    <property type="entry name" value="UDP-galactose 4-epimerase, domain 1"/>
    <property type="match status" value="1"/>
</dbReference>
<feature type="transmembrane region" description="Helical" evidence="3">
    <location>
        <begin position="1599"/>
        <end position="1618"/>
    </location>
</feature>
<evidence type="ECO:0000256" key="1">
    <source>
        <dbReference type="ARBA" id="ARBA00022676"/>
    </source>
</evidence>
<sequence length="1679" mass="188709">MSIWVDISNISSFTGGVVGIIRAELEIAYNMAKVSDDVRFCRLNPAGDGIEEVARVDLGWLLLAATPVEGFLNHRSRKVSPSSIGDASALPLPLKEFRSGASRGQHAKLAMQGLMSVMPLPLARALYYVTRPFYLMFQGSPVPAQQVKRVNVASTPSAPDHPFSPGDVLFSCGWKDSNKEAIYGRVRESMAYRLHLSYLIYDTILINPKTKFLYGSNSEAEFLKYFKWISTHCDLVFYGGNTARLDSQQIQRELSLPVPPGQPVRFGDVPNAALQPLDDAATKALLDRMGLEAGKYMLCVGSVEPRKNHGVLHRAYREMIEKPEAYGLDPAQPLPKLVVAGGLYGAAALVHVFKEDERVSPYVQFVRPSDEELDALYRNCRMTLMPTLYEGWNLTLPESLSFTKFCISSDVAPMREIGRDLIDYADPHEPSEWARLIARYTVDEQALKAREAHIRQNWRNKPWRDTAKDIHQHLLAFDFPANVNPPSSRLWLDLTLTNNHYGSADGIPRVELGTAWELNRDPSSRVQFFETRRNGNDVEFVELTAVELPWLTRSRSDYPQAYHDHMAYKRQLIEQARHEQGAAGMAGRDMASQVFGQMMVAQPSRRGRVKTALLHLASLLPASVMAGLYRMVKGGSNDELAALTSRGSAPVARPAPLPEIRDMAGPKMPADGQALSFDRKPLRIIDHPFEAGDRVLSVGLDWESTYLQAISIIREKTRIRTAYLVHDMIPLLEPHFYQPEIRKLYEIFFYWVCHTSDVVLFGGNTARRDGERLMARYRLDVLPRTKGLRLGAEFEADELMPREEDAAVLKELGIEGGYLLSVGTIQIRKNHEVLYQALVKWLDDPEVDPATVPTLVFAGRQGWLVEGLMQQLRNDTRVARHLVLLQPTDEELRVLYRNCSFTLLPSFYEGAALPISESLAYGKFCLAADVPPLRETGGKYADYIDPRDVKGWKIAMQAYYSQPELLAAREALIAGEKTHASWREFARDLHQGSALMRILITGATGFLGKALARGLVQAGMDVQALNQPNGDRVDLTNMDAVRVAMAGREFDVLVHLAGYAFVQRSNPAEFYRVNVLGTENLFEAMLEFGQGQGGMLCTSTAGVYGQQEAPLLAESLVPHPLNHYSISKYGMEQLLRKYGNDRQITVVRPFNIIGRGQSPLFLVPKLVGHFARRSPSIDIGNLEPVRDYVAVEDFVDVMVALASRPLRNDTINIGTGIGHSVRDVIDCLASLSGHLPELRQVHQHVRKDDISRLVADPSHLRSSVGFSAARSEFMRFEWILLAYCFALVPLAALYATVCMRLFKAPAASYSANFSKPLESLRGVAATLVVFSHTTMYFYAAGQGAGSKASSYLGQSGVIWFFMLTGYLFWSMVLADRLNLNTFYEKRLRRLVPAMVGMVTAAILYEWVVAGFPRPNMEQLLSALRNYAFYFAGGVHDVFVPEAVSRINNLWTLRWEWLFYIALPIVAALTRSWRGLTFVLVVLSIGLTDVVTQWRGETDAALFLAFYLGMSAAILDRRIRASLERWQSLVDYLAQPFVLILALMLSLSTMTMPAELIRSHNLQFVLLCAPLFFWFLMLGLSRQPDRRWLVNRFSLDMGRISYSVYLWHLLVAYVVHKFFQHGYLPGLNTRTMYLLMPVIVVAITMPLSVLSYRFLEHPFMSPKLKRDNGRTSESSISRSN</sequence>
<dbReference type="Pfam" id="PF01757">
    <property type="entry name" value="Acyl_transf_3"/>
    <property type="match status" value="1"/>
</dbReference>